<dbReference type="AlphaFoldDB" id="A0A7W3XYJ0"/>
<gene>
    <name evidence="9" type="ORF">FOE67_21650</name>
</gene>
<feature type="compositionally biased region" description="Gly residues" evidence="6">
    <location>
        <begin position="26"/>
        <end position="49"/>
    </location>
</feature>
<evidence type="ECO:0000256" key="2">
    <source>
        <dbReference type="ARBA" id="ARBA00022475"/>
    </source>
</evidence>
<dbReference type="InterPro" id="IPR051791">
    <property type="entry name" value="Pra-immunoreactive"/>
</dbReference>
<keyword evidence="2" id="KW-1003">Cell membrane</keyword>
<dbReference type="InterPro" id="IPR010432">
    <property type="entry name" value="RDD"/>
</dbReference>
<dbReference type="EMBL" id="VKHS01000726">
    <property type="protein sequence ID" value="MBB0232028.1"/>
    <property type="molecule type" value="Genomic_DNA"/>
</dbReference>
<feature type="domain" description="RDD" evidence="8">
    <location>
        <begin position="92"/>
        <end position="220"/>
    </location>
</feature>
<keyword evidence="4 7" id="KW-1133">Transmembrane helix</keyword>
<keyword evidence="3 7" id="KW-0812">Transmembrane</keyword>
<dbReference type="Proteomes" id="UP000530234">
    <property type="component" value="Unassembled WGS sequence"/>
</dbReference>
<protein>
    <submittedName>
        <fullName evidence="9">RDD family protein</fullName>
    </submittedName>
</protein>
<comment type="subcellular location">
    <subcellularLocation>
        <location evidence="1">Cell membrane</location>
        <topology evidence="1">Multi-pass membrane protein</topology>
    </subcellularLocation>
</comment>
<reference evidence="10" key="1">
    <citation type="submission" date="2019-10" db="EMBL/GenBank/DDBJ databases">
        <title>Streptomyces sp. nov., a novel actinobacterium isolated from alkaline environment.</title>
        <authorList>
            <person name="Golinska P."/>
        </authorList>
    </citation>
    <scope>NUCLEOTIDE SEQUENCE [LARGE SCALE GENOMIC DNA]</scope>
    <source>
        <strain evidence="10">DSM 42108</strain>
    </source>
</reference>
<evidence type="ECO:0000313" key="10">
    <source>
        <dbReference type="Proteomes" id="UP000530234"/>
    </source>
</evidence>
<sequence>MSDEQPPSGPEPERDPLRKPPPGPQPGGGGSGGPAGGPPGGSGYGGAGYGPPPPPGPGYGPGFGAPGDAYAHNPYGGPGGARDPLEGMPPLAPLGRRFLARVVDWLVVAIPVGLITLPWALDGDGGFPGTGGLLYLLVYFVYEGLMLTNRGQTLGKMLLGIRVAMLDNGAVPAGNPGWFRAAVYSLPQLVPCLGTLFWLWNVLSCTWDRPYRQCVHDKAARTVVVRAG</sequence>
<dbReference type="Pfam" id="PF06271">
    <property type="entry name" value="RDD"/>
    <property type="match status" value="1"/>
</dbReference>
<evidence type="ECO:0000256" key="6">
    <source>
        <dbReference type="SAM" id="MobiDB-lite"/>
    </source>
</evidence>
<dbReference type="RefSeq" id="WP_182666582.1">
    <property type="nucleotide sequence ID" value="NZ_VKHS01000726.1"/>
</dbReference>
<evidence type="ECO:0000256" key="7">
    <source>
        <dbReference type="SAM" id="Phobius"/>
    </source>
</evidence>
<proteinExistence type="predicted"/>
<evidence type="ECO:0000256" key="5">
    <source>
        <dbReference type="ARBA" id="ARBA00023136"/>
    </source>
</evidence>
<dbReference type="PANTHER" id="PTHR36115">
    <property type="entry name" value="PROLINE-RICH ANTIGEN HOMOLOG-RELATED"/>
    <property type="match status" value="1"/>
</dbReference>
<keyword evidence="5 7" id="KW-0472">Membrane</keyword>
<feature type="transmembrane region" description="Helical" evidence="7">
    <location>
        <begin position="98"/>
        <end position="121"/>
    </location>
</feature>
<evidence type="ECO:0000313" key="9">
    <source>
        <dbReference type="EMBL" id="MBB0232028.1"/>
    </source>
</evidence>
<organism evidence="9 10">
    <name type="scientific">Streptomyces calidiresistens</name>
    <dbReference type="NCBI Taxonomy" id="1485586"/>
    <lineage>
        <taxon>Bacteria</taxon>
        <taxon>Bacillati</taxon>
        <taxon>Actinomycetota</taxon>
        <taxon>Actinomycetes</taxon>
        <taxon>Kitasatosporales</taxon>
        <taxon>Streptomycetaceae</taxon>
        <taxon>Streptomyces</taxon>
    </lineage>
</organism>
<keyword evidence="10" id="KW-1185">Reference proteome</keyword>
<comment type="caution">
    <text evidence="9">The sequence shown here is derived from an EMBL/GenBank/DDBJ whole genome shotgun (WGS) entry which is preliminary data.</text>
</comment>
<dbReference type="GO" id="GO:0005886">
    <property type="term" value="C:plasma membrane"/>
    <property type="evidence" value="ECO:0007669"/>
    <property type="project" value="UniProtKB-SubCell"/>
</dbReference>
<feature type="region of interest" description="Disordered" evidence="6">
    <location>
        <begin position="1"/>
        <end position="65"/>
    </location>
</feature>
<evidence type="ECO:0000259" key="8">
    <source>
        <dbReference type="Pfam" id="PF06271"/>
    </source>
</evidence>
<feature type="transmembrane region" description="Helical" evidence="7">
    <location>
        <begin position="127"/>
        <end position="147"/>
    </location>
</feature>
<accession>A0A7W3XYJ0</accession>
<name>A0A7W3XYJ0_9ACTN</name>
<evidence type="ECO:0000256" key="4">
    <source>
        <dbReference type="ARBA" id="ARBA00022989"/>
    </source>
</evidence>
<dbReference type="PANTHER" id="PTHR36115:SF4">
    <property type="entry name" value="MEMBRANE PROTEIN"/>
    <property type="match status" value="1"/>
</dbReference>
<evidence type="ECO:0000256" key="3">
    <source>
        <dbReference type="ARBA" id="ARBA00022692"/>
    </source>
</evidence>
<evidence type="ECO:0000256" key="1">
    <source>
        <dbReference type="ARBA" id="ARBA00004651"/>
    </source>
</evidence>